<dbReference type="GO" id="GO:0016758">
    <property type="term" value="F:hexosyltransferase activity"/>
    <property type="evidence" value="ECO:0007669"/>
    <property type="project" value="InterPro"/>
</dbReference>
<feature type="binding site" evidence="1">
    <location>
        <position position="251"/>
    </location>
    <ligand>
        <name>substrate</name>
    </ligand>
</feature>
<reference evidence="4" key="1">
    <citation type="submission" date="2016-10" db="EMBL/GenBank/DDBJ databases">
        <authorList>
            <person name="Varghese N."/>
            <person name="Submissions S."/>
        </authorList>
    </citation>
    <scope>NUCLEOTIDE SEQUENCE [LARGE SCALE GENOMIC DNA]</scope>
    <source>
        <strain evidence="4">CGMCC 1.7062</strain>
    </source>
</reference>
<dbReference type="Proteomes" id="UP000236721">
    <property type="component" value="Unassembled WGS sequence"/>
</dbReference>
<dbReference type="InterPro" id="IPR020023">
    <property type="entry name" value="PseG"/>
</dbReference>
<accession>A0A1H6CAP9</accession>
<feature type="domain" description="Glycosyl transferase family 28 C-terminal" evidence="2">
    <location>
        <begin position="205"/>
        <end position="310"/>
    </location>
</feature>
<organism evidence="3 4">
    <name type="scientific">Vibrio hangzhouensis</name>
    <dbReference type="NCBI Taxonomy" id="462991"/>
    <lineage>
        <taxon>Bacteria</taxon>
        <taxon>Pseudomonadati</taxon>
        <taxon>Pseudomonadota</taxon>
        <taxon>Gammaproteobacteria</taxon>
        <taxon>Vibrionales</taxon>
        <taxon>Vibrionaceae</taxon>
        <taxon>Vibrio</taxon>
    </lineage>
</organism>
<protein>
    <submittedName>
        <fullName evidence="3">UDP-2,4-diacetamido-2,4,6-trideoxy-beta-L-altropyranose hydrolase</fullName>
    </submittedName>
</protein>
<keyword evidence="3" id="KW-0378">Hydrolase</keyword>
<dbReference type="EMBL" id="FNVG01000034">
    <property type="protein sequence ID" value="SEG70040.1"/>
    <property type="molecule type" value="Genomic_DNA"/>
</dbReference>
<keyword evidence="4" id="KW-1185">Reference proteome</keyword>
<dbReference type="NCBIfam" id="TIGR03590">
    <property type="entry name" value="PseG"/>
    <property type="match status" value="1"/>
</dbReference>
<evidence type="ECO:0000256" key="1">
    <source>
        <dbReference type="PIRSR" id="PIRSR620023-2"/>
    </source>
</evidence>
<evidence type="ECO:0000313" key="3">
    <source>
        <dbReference type="EMBL" id="SEG70040.1"/>
    </source>
</evidence>
<gene>
    <name evidence="3" type="ORF">SAMN04488244_13429</name>
</gene>
<dbReference type="Pfam" id="PF04101">
    <property type="entry name" value="Glyco_tran_28_C"/>
    <property type="match status" value="1"/>
</dbReference>
<proteinExistence type="predicted"/>
<dbReference type="SUPFAM" id="SSF53756">
    <property type="entry name" value="UDP-Glycosyltransferase/glycogen phosphorylase"/>
    <property type="match status" value="1"/>
</dbReference>
<dbReference type="InterPro" id="IPR007235">
    <property type="entry name" value="Glyco_trans_28_C"/>
</dbReference>
<dbReference type="Gene3D" id="3.40.50.11190">
    <property type="match status" value="1"/>
</dbReference>
<sequence length="338" mass="37758">MRCLVLATSLREHNYQVSFACLPQKGDMISYIQSRGFDVIKLTPPKVPVVPSSDKDYIAWLQRTPEEDANDFLRSVPDAQWVISDHYAIDEVWQTIVRSRQKSLLMSIDDLVRVHSADLIIDQTLGRKASDYQSKGTVLAGSNYALLDKKFSQLHSSGENRVKPDKSPKVLISMGGIDAPNASLKVLEALSGEVNASFTVLLSNRSPNYQRLRDWCQGRDKVTHIDFSENMAALMLEHDIAIGAPGSTSWERACLGLPSIVIPLADNQKEICAQLVNQGVALQVNLENIESDLLNTYEQLLTEWTSLHQASLQICDGKGVYRVTEKILELDYENSHCL</sequence>
<name>A0A1H6CAP9_9VIBR</name>
<evidence type="ECO:0000259" key="2">
    <source>
        <dbReference type="Pfam" id="PF04101"/>
    </source>
</evidence>
<dbReference type="GO" id="GO:0016787">
    <property type="term" value="F:hydrolase activity"/>
    <property type="evidence" value="ECO:0007669"/>
    <property type="project" value="UniProtKB-KW"/>
</dbReference>
<evidence type="ECO:0000313" key="4">
    <source>
        <dbReference type="Proteomes" id="UP000236721"/>
    </source>
</evidence>
<dbReference type="Gene3D" id="3.40.50.2000">
    <property type="entry name" value="Glycogen Phosphorylase B"/>
    <property type="match status" value="1"/>
</dbReference>
<dbReference type="AlphaFoldDB" id="A0A1H6CAP9"/>